<comment type="caution">
    <text evidence="3">The sequence shown here is derived from an EMBL/GenBank/DDBJ whole genome shotgun (WGS) entry which is preliminary data.</text>
</comment>
<evidence type="ECO:0000256" key="1">
    <source>
        <dbReference type="PROSITE-ProRule" id="PRU00176"/>
    </source>
</evidence>
<evidence type="ECO:0000259" key="2">
    <source>
        <dbReference type="PROSITE" id="PS50102"/>
    </source>
</evidence>
<dbReference type="EMBL" id="JAPCXC010000090">
    <property type="protein sequence ID" value="KAJ1605744.1"/>
    <property type="molecule type" value="Genomic_DNA"/>
</dbReference>
<dbReference type="SMART" id="SM00360">
    <property type="entry name" value="RRM"/>
    <property type="match status" value="1"/>
</dbReference>
<dbReference type="GO" id="GO:0003723">
    <property type="term" value="F:RNA binding"/>
    <property type="evidence" value="ECO:0007669"/>
    <property type="project" value="UniProtKB-UniRule"/>
</dbReference>
<dbReference type="AlphaFoldDB" id="A0A9D5DF04"/>
<evidence type="ECO:0000313" key="3">
    <source>
        <dbReference type="EMBL" id="KAJ1605744.1"/>
    </source>
</evidence>
<name>A0A9D5DF04_9CRYT</name>
<sequence length="640" mass="73007">MKVSKASQILYLPYDISSADLYDIFGRHGTIRQIRRGVGENTRGTAFVVYDEIEDAKNAYKQLSGLKVSGRGSLLDVFFEDVGSIIYHILTKCLECDNNIIYSVDIKSKYITNKLPTTFLLTGNEGTGKRYFINEMFSSFSKTIYKSGESPQFSTTFNIPLYGYLDNSSTLSENLHKLNTQLMLISELGGRLKSLLHKGFVFPPLILVYFGNENETRYSTGSRCHSHFERDRLIIYNLISRYTSSWYYEDVPIVSFFTSEQGSYMFNMYNSFELNSINMKHHLKHGYKLFEIDLNRPSFRVDKISLLKFLIYKRYCINESALDYLIMKISDLHSVYIEPLSNQELNYIINDVDLFRINDILHCDEIGEIRYIASSANFVAVVPSGVEPDFFSVFLYYLQSVLLKFGSLIDTESQLNAPNYEYYSTKESEFDGIIGCNDIVSKINKHLIPCVMKKSEPNTSEPPIIFDSALGVIVFGDKGCAMMTIQMTSMIVDMYSGSSEDLLSIFISMALVTVPVLITIEAFPYRFFMHISLPGHGKWSLKDISDILNIHMRPMLTRFSNKMSVKISPDRIDQLMNSIALLIERSFTPSAAVGISNESGLFLLRLMLQFSNDKTIKSQQDYLDSIYTAILSIASRYCAL</sequence>
<dbReference type="OrthoDB" id="275748at2759"/>
<proteinExistence type="predicted"/>
<gene>
    <name evidence="3" type="ORF">OJ253_3027</name>
</gene>
<keyword evidence="3" id="KW-0472">Membrane</keyword>
<keyword evidence="3" id="KW-0812">Transmembrane</keyword>
<keyword evidence="1" id="KW-0694">RNA-binding</keyword>
<dbReference type="InterPro" id="IPR000504">
    <property type="entry name" value="RRM_dom"/>
</dbReference>
<dbReference type="SUPFAM" id="SSF54928">
    <property type="entry name" value="RNA-binding domain, RBD"/>
    <property type="match status" value="1"/>
</dbReference>
<dbReference type="InterPro" id="IPR012677">
    <property type="entry name" value="Nucleotide-bd_a/b_plait_sf"/>
</dbReference>
<dbReference type="PROSITE" id="PS50102">
    <property type="entry name" value="RRM"/>
    <property type="match status" value="1"/>
</dbReference>
<dbReference type="Pfam" id="PF00076">
    <property type="entry name" value="RRM_1"/>
    <property type="match status" value="1"/>
</dbReference>
<protein>
    <submittedName>
        <fullName evidence="3">Transmembrane domain-containing protein</fullName>
    </submittedName>
</protein>
<dbReference type="InterPro" id="IPR035979">
    <property type="entry name" value="RBD_domain_sf"/>
</dbReference>
<organism evidence="3">
    <name type="scientific">Cryptosporidium canis</name>
    <dbReference type="NCBI Taxonomy" id="195482"/>
    <lineage>
        <taxon>Eukaryota</taxon>
        <taxon>Sar</taxon>
        <taxon>Alveolata</taxon>
        <taxon>Apicomplexa</taxon>
        <taxon>Conoidasida</taxon>
        <taxon>Coccidia</taxon>
        <taxon>Eucoccidiorida</taxon>
        <taxon>Eimeriorina</taxon>
        <taxon>Cryptosporidiidae</taxon>
        <taxon>Cryptosporidium</taxon>
    </lineage>
</organism>
<dbReference type="Proteomes" id="UP001067231">
    <property type="component" value="Unassembled WGS sequence"/>
</dbReference>
<dbReference type="Gene3D" id="3.30.70.330">
    <property type="match status" value="1"/>
</dbReference>
<reference evidence="3" key="1">
    <citation type="submission" date="2022-10" db="EMBL/GenBank/DDBJ databases">
        <title>Adaptive evolution leads to modifications in subtelomeric GC content in a zoonotic Cryptosporidium species.</title>
        <authorList>
            <person name="Li J."/>
            <person name="Feng Y."/>
            <person name="Xiao L."/>
        </authorList>
    </citation>
    <scope>NUCLEOTIDE SEQUENCE</scope>
    <source>
        <strain evidence="3">33844</strain>
    </source>
</reference>
<feature type="domain" description="RRM" evidence="2">
    <location>
        <begin position="12"/>
        <end position="82"/>
    </location>
</feature>
<accession>A0A9D5DF04</accession>